<dbReference type="Proteomes" id="UP000642094">
    <property type="component" value="Unassembled WGS sequence"/>
</dbReference>
<keyword evidence="4" id="KW-1185">Reference proteome</keyword>
<comment type="caution">
    <text evidence="3">The sequence shown here is derived from an EMBL/GenBank/DDBJ whole genome shotgun (WGS) entry which is preliminary data.</text>
</comment>
<keyword evidence="2" id="KW-0732">Signal</keyword>
<dbReference type="EMBL" id="JACJQB010000022">
    <property type="protein sequence ID" value="MBD2188776.1"/>
    <property type="molecule type" value="Genomic_DNA"/>
</dbReference>
<name>A0ABR7ZZQ9_9CYAN</name>
<protein>
    <recommendedName>
        <fullName evidence="5">VCBS repeat-containing protein</fullName>
    </recommendedName>
</protein>
<reference evidence="3 4" key="1">
    <citation type="journal article" date="2020" name="ISME J.">
        <title>Comparative genomics reveals insights into cyanobacterial evolution and habitat adaptation.</title>
        <authorList>
            <person name="Chen M.Y."/>
            <person name="Teng W.K."/>
            <person name="Zhao L."/>
            <person name="Hu C.X."/>
            <person name="Zhou Y.K."/>
            <person name="Han B.P."/>
            <person name="Song L.R."/>
            <person name="Shu W.S."/>
        </authorList>
    </citation>
    <scope>NUCLEOTIDE SEQUENCE [LARGE SCALE GENOMIC DNA]</scope>
    <source>
        <strain evidence="3 4">FACHB-723</strain>
    </source>
</reference>
<feature type="region of interest" description="Disordered" evidence="1">
    <location>
        <begin position="121"/>
        <end position="140"/>
    </location>
</feature>
<proteinExistence type="predicted"/>
<feature type="chain" id="PRO_5046973956" description="VCBS repeat-containing protein" evidence="2">
    <location>
        <begin position="29"/>
        <end position="344"/>
    </location>
</feature>
<dbReference type="RefSeq" id="WP_190403626.1">
    <property type="nucleotide sequence ID" value="NZ_JACJQB010000022.1"/>
</dbReference>
<evidence type="ECO:0000256" key="1">
    <source>
        <dbReference type="SAM" id="MobiDB-lite"/>
    </source>
</evidence>
<feature type="signal peptide" evidence="2">
    <location>
        <begin position="1"/>
        <end position="28"/>
    </location>
</feature>
<organism evidence="3 4">
    <name type="scientific">Pseudanabaena mucicola FACHB-723</name>
    <dbReference type="NCBI Taxonomy" id="2692860"/>
    <lineage>
        <taxon>Bacteria</taxon>
        <taxon>Bacillati</taxon>
        <taxon>Cyanobacteriota</taxon>
        <taxon>Cyanophyceae</taxon>
        <taxon>Pseudanabaenales</taxon>
        <taxon>Pseudanabaenaceae</taxon>
        <taxon>Pseudanabaena</taxon>
    </lineage>
</organism>
<accession>A0ABR7ZZQ9</accession>
<sequence>MLFRQFTKQFQRFLSIASVLIIAIAVNACNSDNQSKPNQETASSQAIPVFLLLQSSPDGKTIEGVVPSDLVEQLGSLDRVVKSIPAGSNFTLTQFGKPLGTFAISEVKGSETFGAIASFKVQTPPEKNQDQSGNPSTKSIDSEILRQTNLTIVASDQIDPSGDRNYFFNCPSKIQPLVLAKSRNLFVKLGANQESTSQIAIASLTCADLDSDNQPEIIAGLRLDNAIRPVGFDTQAWQEFLSLPALKRQEYSMLVMLRRAADNDWVAEPILTHTRALSYINDSVSSYALFGIQSLNGDRYPEIVVQEIGLNSIDVHVFTPSVDAVGKWQWRSYYRNQRSLNIFQ</sequence>
<evidence type="ECO:0000313" key="3">
    <source>
        <dbReference type="EMBL" id="MBD2188776.1"/>
    </source>
</evidence>
<evidence type="ECO:0000313" key="4">
    <source>
        <dbReference type="Proteomes" id="UP000642094"/>
    </source>
</evidence>
<gene>
    <name evidence="3" type="ORF">H6F41_11565</name>
</gene>
<evidence type="ECO:0008006" key="5">
    <source>
        <dbReference type="Google" id="ProtNLM"/>
    </source>
</evidence>
<evidence type="ECO:0000256" key="2">
    <source>
        <dbReference type="SAM" id="SignalP"/>
    </source>
</evidence>
<feature type="compositionally biased region" description="Polar residues" evidence="1">
    <location>
        <begin position="130"/>
        <end position="140"/>
    </location>
</feature>